<dbReference type="InterPro" id="IPR036910">
    <property type="entry name" value="HMG_box_dom_sf"/>
</dbReference>
<sequence>MSDELQIFHYTFNTFNEDNENRQPKRRLPNMFISYRKEMMKHKPSKMPMGEYSRLVSKWWKQLSESDKSKWQRRYHISRDQNLLLPATKDEPVSKHLKKDCFLIEIPSKHALNSIEDF</sequence>
<dbReference type="Gene3D" id="1.10.30.10">
    <property type="entry name" value="High mobility group box domain"/>
    <property type="match status" value="1"/>
</dbReference>
<dbReference type="Proteomes" id="UP001153678">
    <property type="component" value="Unassembled WGS sequence"/>
</dbReference>
<name>A0A9W4SKJ7_9GLOM</name>
<evidence type="ECO:0000259" key="1">
    <source>
        <dbReference type="Pfam" id="PF09011"/>
    </source>
</evidence>
<dbReference type="InterPro" id="IPR009071">
    <property type="entry name" value="HMG_box_dom"/>
</dbReference>
<evidence type="ECO:0000313" key="3">
    <source>
        <dbReference type="Proteomes" id="UP001153678"/>
    </source>
</evidence>
<dbReference type="AlphaFoldDB" id="A0A9W4SKJ7"/>
<protein>
    <submittedName>
        <fullName evidence="2">19541_t:CDS:1</fullName>
    </submittedName>
</protein>
<organism evidence="2 3">
    <name type="scientific">Funneliformis geosporum</name>
    <dbReference type="NCBI Taxonomy" id="1117311"/>
    <lineage>
        <taxon>Eukaryota</taxon>
        <taxon>Fungi</taxon>
        <taxon>Fungi incertae sedis</taxon>
        <taxon>Mucoromycota</taxon>
        <taxon>Glomeromycotina</taxon>
        <taxon>Glomeromycetes</taxon>
        <taxon>Glomerales</taxon>
        <taxon>Glomeraceae</taxon>
        <taxon>Funneliformis</taxon>
    </lineage>
</organism>
<accession>A0A9W4SKJ7</accession>
<dbReference type="Pfam" id="PF09011">
    <property type="entry name" value="HMG_box_2"/>
    <property type="match status" value="1"/>
</dbReference>
<gene>
    <name evidence="2" type="ORF">FWILDA_LOCUS5604</name>
</gene>
<feature type="domain" description="HMG box" evidence="1">
    <location>
        <begin position="30"/>
        <end position="79"/>
    </location>
</feature>
<proteinExistence type="predicted"/>
<dbReference type="OrthoDB" id="2377648at2759"/>
<reference evidence="2" key="1">
    <citation type="submission" date="2022-08" db="EMBL/GenBank/DDBJ databases">
        <authorList>
            <person name="Kallberg Y."/>
            <person name="Tangrot J."/>
            <person name="Rosling A."/>
        </authorList>
    </citation>
    <scope>NUCLEOTIDE SEQUENCE</scope>
    <source>
        <strain evidence="2">Wild A</strain>
    </source>
</reference>
<dbReference type="SUPFAM" id="SSF47095">
    <property type="entry name" value="HMG-box"/>
    <property type="match status" value="1"/>
</dbReference>
<comment type="caution">
    <text evidence="2">The sequence shown here is derived from an EMBL/GenBank/DDBJ whole genome shotgun (WGS) entry which is preliminary data.</text>
</comment>
<evidence type="ECO:0000313" key="2">
    <source>
        <dbReference type="EMBL" id="CAI2172490.1"/>
    </source>
</evidence>
<dbReference type="EMBL" id="CAMKVN010000947">
    <property type="protein sequence ID" value="CAI2172490.1"/>
    <property type="molecule type" value="Genomic_DNA"/>
</dbReference>
<keyword evidence="3" id="KW-1185">Reference proteome</keyword>